<dbReference type="GO" id="GO:0003723">
    <property type="term" value="F:RNA binding"/>
    <property type="evidence" value="ECO:0007669"/>
    <property type="project" value="InterPro"/>
</dbReference>
<dbReference type="SUPFAM" id="SSF81301">
    <property type="entry name" value="Nucleotidyltransferase"/>
    <property type="match status" value="1"/>
</dbReference>
<dbReference type="EC" id="2.7.7.19" evidence="5"/>
<evidence type="ECO:0000256" key="1">
    <source>
        <dbReference type="ARBA" id="ARBA00001936"/>
    </source>
</evidence>
<dbReference type="PANTHER" id="PTHR10682:SF10">
    <property type="entry name" value="POLYNUCLEOTIDE ADENYLYLTRANSFERASE"/>
    <property type="match status" value="1"/>
</dbReference>
<dbReference type="Pfam" id="PF04926">
    <property type="entry name" value="PAP_RNA-bind"/>
    <property type="match status" value="1"/>
</dbReference>
<evidence type="ECO:0000256" key="3">
    <source>
        <dbReference type="ARBA" id="ARBA00004123"/>
    </source>
</evidence>
<dbReference type="InterPro" id="IPR007010">
    <property type="entry name" value="PolA_pol_RNA-bd_dom"/>
</dbReference>
<dbReference type="GeneID" id="75917695"/>
<evidence type="ECO:0000256" key="12">
    <source>
        <dbReference type="ARBA" id="ARBA00023242"/>
    </source>
</evidence>
<dbReference type="GO" id="GO:1990817">
    <property type="term" value="F:poly(A) RNA polymerase activity"/>
    <property type="evidence" value="ECO:0007669"/>
    <property type="project" value="UniProtKB-EC"/>
</dbReference>
<feature type="domain" description="Poly(A) polymerase central" evidence="14">
    <location>
        <begin position="179"/>
        <end position="307"/>
    </location>
</feature>
<dbReference type="EMBL" id="MU620980">
    <property type="protein sequence ID" value="KAI8575476.1"/>
    <property type="molecule type" value="Genomic_DNA"/>
</dbReference>
<dbReference type="GO" id="GO:0005634">
    <property type="term" value="C:nucleus"/>
    <property type="evidence" value="ECO:0007669"/>
    <property type="project" value="UniProtKB-SubCell"/>
</dbReference>
<dbReference type="PANTHER" id="PTHR10682">
    <property type="entry name" value="POLY A POLYMERASE"/>
    <property type="match status" value="1"/>
</dbReference>
<dbReference type="Pfam" id="PF04928">
    <property type="entry name" value="PAP_central"/>
    <property type="match status" value="1"/>
</dbReference>
<sequence length="481" mass="55567">MSWSQYLVDQGALEDGQAVAKRAYIVEHLQALLDKFTVRLATQFRIPHEPCRILPFGSYAIGSHLRASDMDLVCIAPHQVEHFTFFQQFPHILKSESIQVLEVVHRAPVPIIKFVMDNIPCDMSFARLRATTLDPLPNLLDDALLEGIDDVDMRSLDGPRVNLYIAKLVRRQHRDALSSALRCIKYWAINRGIYGKPIGYLNSGTWTLLLCKTYLTSNRSEHTSSQLLLDFFNQWSHWEWPKPVLLNELHDHDGQSIEFEQLPEFQNDVMPIITPCYPYKSGNPYATQFSKKVLQRELQRAYAIITADESPQFVSKLYKPFPFDRQYKHYLNIIMFCESTKQQEKWKGKLAACIPKMLQLLDTNEMITFAHAWTECSTSVYAYRTQEEFLNLTRGVFVDDPIDYYRTNDLNPGTLFRLDYYIGLELSPSAIDPIHGSVLDLVSQTEQFIQEVQSKMVKSDQNIKILVKAVKRRGVMLSSDR</sequence>
<dbReference type="RefSeq" id="XP_051440480.1">
    <property type="nucleotide sequence ID" value="XM_051592352.1"/>
</dbReference>
<evidence type="ECO:0000256" key="9">
    <source>
        <dbReference type="ARBA" id="ARBA00022741"/>
    </source>
</evidence>
<reference evidence="16" key="2">
    <citation type="journal article" date="2022" name="Proc. Natl. Acad. Sci. U.S.A.">
        <title>Diploid-dominant life cycles characterize the early evolution of Fungi.</title>
        <authorList>
            <person name="Amses K.R."/>
            <person name="Simmons D.R."/>
            <person name="Longcore J.E."/>
            <person name="Mondo S.J."/>
            <person name="Seto K."/>
            <person name="Jeronimo G.H."/>
            <person name="Bonds A.E."/>
            <person name="Quandt C.A."/>
            <person name="Davis W.J."/>
            <person name="Chang Y."/>
            <person name="Federici B.A."/>
            <person name="Kuo A."/>
            <person name="LaButti K."/>
            <person name="Pangilinan J."/>
            <person name="Andreopoulos W."/>
            <person name="Tritt A."/>
            <person name="Riley R."/>
            <person name="Hundley H."/>
            <person name="Johnson J."/>
            <person name="Lipzen A."/>
            <person name="Barry K."/>
            <person name="Lang B.F."/>
            <person name="Cuomo C.A."/>
            <person name="Buchler N.E."/>
            <person name="Grigoriev I.V."/>
            <person name="Spatafora J.W."/>
            <person name="Stajich J.E."/>
            <person name="James T.Y."/>
        </authorList>
    </citation>
    <scope>NUCLEOTIDE SEQUENCE</scope>
    <source>
        <strain evidence="16">AG</strain>
    </source>
</reference>
<dbReference type="Pfam" id="PF20750">
    <property type="entry name" value="PAP_NTPase"/>
    <property type="match status" value="1"/>
</dbReference>
<evidence type="ECO:0000256" key="11">
    <source>
        <dbReference type="ARBA" id="ARBA00022842"/>
    </source>
</evidence>
<keyword evidence="8" id="KW-0479">Metal-binding</keyword>
<comment type="cofactor">
    <cofactor evidence="2">
        <name>Mg(2+)</name>
        <dbReference type="ChEBI" id="CHEBI:18420"/>
    </cofactor>
</comment>
<evidence type="ECO:0000313" key="16">
    <source>
        <dbReference type="EMBL" id="KAI8575476.1"/>
    </source>
</evidence>
<evidence type="ECO:0000259" key="14">
    <source>
        <dbReference type="Pfam" id="PF04928"/>
    </source>
</evidence>
<feature type="domain" description="Poly(A) polymerase RNA-binding" evidence="13">
    <location>
        <begin position="323"/>
        <end position="472"/>
    </location>
</feature>
<dbReference type="InterPro" id="IPR048840">
    <property type="entry name" value="PolA_pol_NTPase"/>
</dbReference>
<evidence type="ECO:0000259" key="15">
    <source>
        <dbReference type="Pfam" id="PF20750"/>
    </source>
</evidence>
<organism evidence="16 17">
    <name type="scientific">Umbelopsis ramanniana AG</name>
    <dbReference type="NCBI Taxonomy" id="1314678"/>
    <lineage>
        <taxon>Eukaryota</taxon>
        <taxon>Fungi</taxon>
        <taxon>Fungi incertae sedis</taxon>
        <taxon>Mucoromycota</taxon>
        <taxon>Mucoromycotina</taxon>
        <taxon>Umbelopsidomycetes</taxon>
        <taxon>Umbelopsidales</taxon>
        <taxon>Umbelopsidaceae</taxon>
        <taxon>Umbelopsis</taxon>
    </lineage>
</organism>
<comment type="similarity">
    <text evidence="4">Belongs to the poly(A) polymerase family.</text>
</comment>
<keyword evidence="7" id="KW-0808">Transferase</keyword>
<accession>A0AAD5HAF9</accession>
<dbReference type="GO" id="GO:0005524">
    <property type="term" value="F:ATP binding"/>
    <property type="evidence" value="ECO:0007669"/>
    <property type="project" value="UniProtKB-KW"/>
</dbReference>
<dbReference type="Gene3D" id="3.30.460.10">
    <property type="entry name" value="Beta Polymerase, domain 2"/>
    <property type="match status" value="1"/>
</dbReference>
<keyword evidence="10" id="KW-0067">ATP-binding</keyword>
<feature type="domain" description="Poly(A) polymerase nucleotidyltransferase" evidence="15">
    <location>
        <begin position="5"/>
        <end position="169"/>
    </location>
</feature>
<protein>
    <recommendedName>
        <fullName evidence="5">polynucleotide adenylyltransferase</fullName>
        <ecNumber evidence="5">2.7.7.19</ecNumber>
    </recommendedName>
</protein>
<comment type="subcellular location">
    <subcellularLocation>
        <location evidence="3">Nucleus</location>
    </subcellularLocation>
</comment>
<evidence type="ECO:0000256" key="10">
    <source>
        <dbReference type="ARBA" id="ARBA00022840"/>
    </source>
</evidence>
<evidence type="ECO:0000313" key="17">
    <source>
        <dbReference type="Proteomes" id="UP001206595"/>
    </source>
</evidence>
<reference evidence="16" key="1">
    <citation type="submission" date="2021-06" db="EMBL/GenBank/DDBJ databases">
        <authorList>
            <consortium name="DOE Joint Genome Institute"/>
            <person name="Mondo S.J."/>
            <person name="Amses K.R."/>
            <person name="Simmons D.R."/>
            <person name="Longcore J.E."/>
            <person name="Seto K."/>
            <person name="Alves G.H."/>
            <person name="Bonds A.E."/>
            <person name="Quandt C.A."/>
            <person name="Davis W.J."/>
            <person name="Chang Y."/>
            <person name="Letcher P.M."/>
            <person name="Powell M.J."/>
            <person name="Kuo A."/>
            <person name="Labutti K."/>
            <person name="Pangilinan J."/>
            <person name="Andreopoulos W."/>
            <person name="Tritt A."/>
            <person name="Riley R."/>
            <person name="Hundley H."/>
            <person name="Johnson J."/>
            <person name="Lipzen A."/>
            <person name="Barry K."/>
            <person name="Berbee M.L."/>
            <person name="Buchler N.E."/>
            <person name="Grigoriev I.V."/>
            <person name="Spatafora J.W."/>
            <person name="Stajich J.E."/>
            <person name="James T.Y."/>
        </authorList>
    </citation>
    <scope>NUCLEOTIDE SEQUENCE</scope>
    <source>
        <strain evidence="16">AG</strain>
    </source>
</reference>
<dbReference type="Gene3D" id="3.30.70.590">
    <property type="entry name" value="Poly(A) polymerase predicted RNA binding domain"/>
    <property type="match status" value="1"/>
</dbReference>
<dbReference type="GO" id="GO:0046872">
    <property type="term" value="F:metal ion binding"/>
    <property type="evidence" value="ECO:0007669"/>
    <property type="project" value="UniProtKB-KW"/>
</dbReference>
<dbReference type="Proteomes" id="UP001206595">
    <property type="component" value="Unassembled WGS sequence"/>
</dbReference>
<keyword evidence="6" id="KW-0507">mRNA processing</keyword>
<dbReference type="GO" id="GO:0031123">
    <property type="term" value="P:RNA 3'-end processing"/>
    <property type="evidence" value="ECO:0007669"/>
    <property type="project" value="InterPro"/>
</dbReference>
<dbReference type="InterPro" id="IPR007012">
    <property type="entry name" value="PolA_pol_cen_dom"/>
</dbReference>
<evidence type="ECO:0000256" key="5">
    <source>
        <dbReference type="ARBA" id="ARBA00012388"/>
    </source>
</evidence>
<comment type="caution">
    <text evidence="16">The sequence shown here is derived from an EMBL/GenBank/DDBJ whole genome shotgun (WGS) entry which is preliminary data.</text>
</comment>
<evidence type="ECO:0000256" key="8">
    <source>
        <dbReference type="ARBA" id="ARBA00022723"/>
    </source>
</evidence>
<proteinExistence type="inferred from homology"/>
<name>A0AAD5HAF9_UMBRA</name>
<keyword evidence="9" id="KW-0547">Nucleotide-binding</keyword>
<keyword evidence="17" id="KW-1185">Reference proteome</keyword>
<dbReference type="GO" id="GO:0006397">
    <property type="term" value="P:mRNA processing"/>
    <property type="evidence" value="ECO:0007669"/>
    <property type="project" value="UniProtKB-KW"/>
</dbReference>
<comment type="cofactor">
    <cofactor evidence="1">
        <name>Mn(2+)</name>
        <dbReference type="ChEBI" id="CHEBI:29035"/>
    </cofactor>
</comment>
<gene>
    <name evidence="16" type="ORF">K450DRAFT_261659</name>
</gene>
<dbReference type="SUPFAM" id="SSF81631">
    <property type="entry name" value="PAP/OAS1 substrate-binding domain"/>
    <property type="match status" value="1"/>
</dbReference>
<dbReference type="InterPro" id="IPR011068">
    <property type="entry name" value="NuclTrfase_I-like_C"/>
</dbReference>
<evidence type="ECO:0000259" key="13">
    <source>
        <dbReference type="Pfam" id="PF04926"/>
    </source>
</evidence>
<evidence type="ECO:0000256" key="2">
    <source>
        <dbReference type="ARBA" id="ARBA00001946"/>
    </source>
</evidence>
<dbReference type="AlphaFoldDB" id="A0AAD5HAF9"/>
<keyword evidence="12" id="KW-0539">Nucleus</keyword>
<evidence type="ECO:0000256" key="6">
    <source>
        <dbReference type="ARBA" id="ARBA00022664"/>
    </source>
</evidence>
<dbReference type="CDD" id="cd05402">
    <property type="entry name" value="NT_PAP_TUTase"/>
    <property type="match status" value="1"/>
</dbReference>
<dbReference type="Gene3D" id="1.10.1410.10">
    <property type="match status" value="1"/>
</dbReference>
<evidence type="ECO:0000256" key="7">
    <source>
        <dbReference type="ARBA" id="ARBA00022679"/>
    </source>
</evidence>
<dbReference type="InterPro" id="IPR043519">
    <property type="entry name" value="NT_sf"/>
</dbReference>
<keyword evidence="11" id="KW-0460">Magnesium</keyword>
<evidence type="ECO:0000256" key="4">
    <source>
        <dbReference type="ARBA" id="ARBA00010912"/>
    </source>
</evidence>
<dbReference type="SUPFAM" id="SSF55003">
    <property type="entry name" value="PAP/Archaeal CCA-adding enzyme, C-terminal domain"/>
    <property type="match status" value="1"/>
</dbReference>